<sequence length="186" mass="21583">MKKTIIISCIIFLLLLAAGGYYVIQPEITPRKILSSIRSLFETKEETRSREIREAMECKPDKPLSRGERYALAMREYWQRQVNAHWWGDEWLENNMENPPPKGIYTIVVNKNMCGLERDWLGRPKFMRTDSCYPFRLDGYPTLEALLKKQPDFVPEEANAEFAEVVRKNLGGKKYDPAGGRFFAAA</sequence>
<dbReference type="Proteomes" id="UP000282435">
    <property type="component" value="Chromosome"/>
</dbReference>
<dbReference type="OrthoDB" id="9981790at2"/>
<dbReference type="RefSeq" id="WP_126983401.1">
    <property type="nucleotide sequence ID" value="NZ_CP034670.1"/>
</dbReference>
<gene>
    <name evidence="1" type="ORF">ELB75_07555</name>
</gene>
<name>A0A3S9SKD9_EIKCO</name>
<evidence type="ECO:0000313" key="2">
    <source>
        <dbReference type="Proteomes" id="UP000282435"/>
    </source>
</evidence>
<reference evidence="1 2" key="1">
    <citation type="submission" date="2018-12" db="EMBL/GenBank/DDBJ databases">
        <title>Genome sequencing of Eikenella corrodens KCOM 3110 (= JS217).</title>
        <authorList>
            <person name="Koo J.-K."/>
            <person name="Park S.-N."/>
            <person name="Lim Y.K."/>
        </authorList>
    </citation>
    <scope>NUCLEOTIDE SEQUENCE [LARGE SCALE GENOMIC DNA]</scope>
    <source>
        <strain evidence="1 2">KCOM 3110</strain>
    </source>
</reference>
<proteinExistence type="predicted"/>
<dbReference type="AlphaFoldDB" id="A0A3S9SKD9"/>
<evidence type="ECO:0000313" key="1">
    <source>
        <dbReference type="EMBL" id="AZR59894.1"/>
    </source>
</evidence>
<dbReference type="EMBL" id="CP034670">
    <property type="protein sequence ID" value="AZR59894.1"/>
    <property type="molecule type" value="Genomic_DNA"/>
</dbReference>
<protein>
    <submittedName>
        <fullName evidence="1">Uncharacterized protein</fullName>
    </submittedName>
</protein>
<organism evidence="1 2">
    <name type="scientific">Eikenella corrodens</name>
    <dbReference type="NCBI Taxonomy" id="539"/>
    <lineage>
        <taxon>Bacteria</taxon>
        <taxon>Pseudomonadati</taxon>
        <taxon>Pseudomonadota</taxon>
        <taxon>Betaproteobacteria</taxon>
        <taxon>Neisseriales</taxon>
        <taxon>Neisseriaceae</taxon>
        <taxon>Eikenella</taxon>
    </lineage>
</organism>
<accession>A0A3S9SKD9</accession>